<accession>A0A151P2N5</accession>
<gene>
    <name evidence="1" type="ORF">Y1Q_0017498</name>
</gene>
<dbReference type="EMBL" id="AKHW03001210">
    <property type="protein sequence ID" value="KYO43169.1"/>
    <property type="molecule type" value="Genomic_DNA"/>
</dbReference>
<evidence type="ECO:0000313" key="1">
    <source>
        <dbReference type="EMBL" id="KYO43169.1"/>
    </source>
</evidence>
<organism evidence="1 2">
    <name type="scientific">Alligator mississippiensis</name>
    <name type="common">American alligator</name>
    <dbReference type="NCBI Taxonomy" id="8496"/>
    <lineage>
        <taxon>Eukaryota</taxon>
        <taxon>Metazoa</taxon>
        <taxon>Chordata</taxon>
        <taxon>Craniata</taxon>
        <taxon>Vertebrata</taxon>
        <taxon>Euteleostomi</taxon>
        <taxon>Archelosauria</taxon>
        <taxon>Archosauria</taxon>
        <taxon>Crocodylia</taxon>
        <taxon>Alligatoridae</taxon>
        <taxon>Alligatorinae</taxon>
        <taxon>Alligator</taxon>
    </lineage>
</organism>
<dbReference type="Proteomes" id="UP000050525">
    <property type="component" value="Unassembled WGS sequence"/>
</dbReference>
<keyword evidence="2" id="KW-1185">Reference proteome</keyword>
<evidence type="ECO:0000313" key="2">
    <source>
        <dbReference type="Proteomes" id="UP000050525"/>
    </source>
</evidence>
<comment type="caution">
    <text evidence="1">The sequence shown here is derived from an EMBL/GenBank/DDBJ whole genome shotgun (WGS) entry which is preliminary data.</text>
</comment>
<sequence length="72" mass="7782">MASCSGICVTMLSSPAPERQWRRVVALHPCPSPPTRWDLSKYPQGGAFQDGGAHGGGVTCCRTTKKNRFYLG</sequence>
<proteinExistence type="predicted"/>
<protein>
    <submittedName>
        <fullName evidence="1">Uncharacterized protein</fullName>
    </submittedName>
</protein>
<name>A0A151P2N5_ALLMI</name>
<reference evidence="1 2" key="1">
    <citation type="journal article" date="2012" name="Genome Biol.">
        <title>Sequencing three crocodilian genomes to illuminate the evolution of archosaurs and amniotes.</title>
        <authorList>
            <person name="St John J.A."/>
            <person name="Braun E.L."/>
            <person name="Isberg S.R."/>
            <person name="Miles L.G."/>
            <person name="Chong A.Y."/>
            <person name="Gongora J."/>
            <person name="Dalzell P."/>
            <person name="Moran C."/>
            <person name="Bed'hom B."/>
            <person name="Abzhanov A."/>
            <person name="Burgess S.C."/>
            <person name="Cooksey A.M."/>
            <person name="Castoe T.A."/>
            <person name="Crawford N.G."/>
            <person name="Densmore L.D."/>
            <person name="Drew J.C."/>
            <person name="Edwards S.V."/>
            <person name="Faircloth B.C."/>
            <person name="Fujita M.K."/>
            <person name="Greenwold M.J."/>
            <person name="Hoffmann F.G."/>
            <person name="Howard J.M."/>
            <person name="Iguchi T."/>
            <person name="Janes D.E."/>
            <person name="Khan S.Y."/>
            <person name="Kohno S."/>
            <person name="de Koning A.J."/>
            <person name="Lance S.L."/>
            <person name="McCarthy F.M."/>
            <person name="McCormack J.E."/>
            <person name="Merchant M.E."/>
            <person name="Peterson D.G."/>
            <person name="Pollock D.D."/>
            <person name="Pourmand N."/>
            <person name="Raney B.J."/>
            <person name="Roessler K.A."/>
            <person name="Sanford J.R."/>
            <person name="Sawyer R.H."/>
            <person name="Schmidt C.J."/>
            <person name="Triplett E.W."/>
            <person name="Tuberville T.D."/>
            <person name="Venegas-Anaya M."/>
            <person name="Howard J.T."/>
            <person name="Jarvis E.D."/>
            <person name="Guillette L.J.Jr."/>
            <person name="Glenn T.C."/>
            <person name="Green R.E."/>
            <person name="Ray D.A."/>
        </authorList>
    </citation>
    <scope>NUCLEOTIDE SEQUENCE [LARGE SCALE GENOMIC DNA]</scope>
    <source>
        <strain evidence="1">KSC_2009_1</strain>
    </source>
</reference>
<dbReference type="AlphaFoldDB" id="A0A151P2N5"/>